<proteinExistence type="predicted"/>
<dbReference type="EMBL" id="BMHB01000001">
    <property type="protein sequence ID" value="GGI14342.1"/>
    <property type="molecule type" value="Genomic_DNA"/>
</dbReference>
<gene>
    <name evidence="2" type="ORF">GCM10007380_22460</name>
</gene>
<dbReference type="Proteomes" id="UP000626244">
    <property type="component" value="Unassembled WGS sequence"/>
</dbReference>
<keyword evidence="1" id="KW-0472">Membrane</keyword>
<feature type="transmembrane region" description="Helical" evidence="1">
    <location>
        <begin position="7"/>
        <end position="26"/>
    </location>
</feature>
<evidence type="ECO:0000313" key="3">
    <source>
        <dbReference type="Proteomes" id="UP000626244"/>
    </source>
</evidence>
<keyword evidence="1" id="KW-0812">Transmembrane</keyword>
<evidence type="ECO:0000256" key="1">
    <source>
        <dbReference type="SAM" id="Phobius"/>
    </source>
</evidence>
<organism evidence="2 3">
    <name type="scientific">Gottfriedia solisilvae</name>
    <dbReference type="NCBI Taxonomy" id="1516104"/>
    <lineage>
        <taxon>Bacteria</taxon>
        <taxon>Bacillati</taxon>
        <taxon>Bacillota</taxon>
        <taxon>Bacilli</taxon>
        <taxon>Bacillales</taxon>
        <taxon>Bacillaceae</taxon>
        <taxon>Gottfriedia</taxon>
    </lineage>
</organism>
<keyword evidence="1" id="KW-1133">Transmembrane helix</keyword>
<comment type="caution">
    <text evidence="2">The sequence shown here is derived from an EMBL/GenBank/DDBJ whole genome shotgun (WGS) entry which is preliminary data.</text>
</comment>
<feature type="transmembrane region" description="Helical" evidence="1">
    <location>
        <begin position="32"/>
        <end position="53"/>
    </location>
</feature>
<sequence>MKVKDVLRYFGVSVMFLFGAISLIKYVKEDEFFMNLLIGFTLGIILFIASFLVKEENEKKGKSS</sequence>
<evidence type="ECO:0000313" key="2">
    <source>
        <dbReference type="EMBL" id="GGI14342.1"/>
    </source>
</evidence>
<accession>A0A8J3AP49</accession>
<protein>
    <submittedName>
        <fullName evidence="2">Uncharacterized protein</fullName>
    </submittedName>
</protein>
<dbReference type="OrthoDB" id="2929297at2"/>
<name>A0A8J3AP49_9BACI</name>
<keyword evidence="3" id="KW-1185">Reference proteome</keyword>
<dbReference type="AlphaFoldDB" id="A0A8J3AP49"/>
<reference evidence="3" key="1">
    <citation type="journal article" date="2019" name="Int. J. Syst. Evol. Microbiol.">
        <title>The Global Catalogue of Microorganisms (GCM) 10K type strain sequencing project: providing services to taxonomists for standard genome sequencing and annotation.</title>
        <authorList>
            <consortium name="The Broad Institute Genomics Platform"/>
            <consortium name="The Broad Institute Genome Sequencing Center for Infectious Disease"/>
            <person name="Wu L."/>
            <person name="Ma J."/>
        </authorList>
    </citation>
    <scope>NUCLEOTIDE SEQUENCE [LARGE SCALE GENOMIC DNA]</scope>
    <source>
        <strain evidence="3">CGMCC 1.14993</strain>
    </source>
</reference>
<dbReference type="RefSeq" id="WP_088000326.1">
    <property type="nucleotide sequence ID" value="NZ_BMHB01000001.1"/>
</dbReference>